<dbReference type="CTD" id="20240882"/>
<evidence type="ECO:0000313" key="2">
    <source>
        <dbReference type="EMBL" id="ESO84779.1"/>
    </source>
</evidence>
<reference evidence="2 3" key="1">
    <citation type="journal article" date="2013" name="Nature">
        <title>Insights into bilaterian evolution from three spiralian genomes.</title>
        <authorList>
            <person name="Simakov O."/>
            <person name="Marletaz F."/>
            <person name="Cho S.J."/>
            <person name="Edsinger-Gonzales E."/>
            <person name="Havlak P."/>
            <person name="Hellsten U."/>
            <person name="Kuo D.H."/>
            <person name="Larsson T."/>
            <person name="Lv J."/>
            <person name="Arendt D."/>
            <person name="Savage R."/>
            <person name="Osoegawa K."/>
            <person name="de Jong P."/>
            <person name="Grimwood J."/>
            <person name="Chapman J.A."/>
            <person name="Shapiro H."/>
            <person name="Aerts A."/>
            <person name="Otillar R.P."/>
            <person name="Terry A.Y."/>
            <person name="Boore J.L."/>
            <person name="Grigoriev I.V."/>
            <person name="Lindberg D.R."/>
            <person name="Seaver E.C."/>
            <person name="Weisblat D.A."/>
            <person name="Putnam N.H."/>
            <person name="Rokhsar D.S."/>
        </authorList>
    </citation>
    <scope>NUCLEOTIDE SEQUENCE [LARGE SCALE GENOMIC DNA]</scope>
</reference>
<dbReference type="PANTHER" id="PTHR34239:SF2">
    <property type="entry name" value="TRANSPOSABLE ELEMENT P TRANSPOSASE_THAP9 CONSERVED DOMAIN-CONTAINING PROTEIN"/>
    <property type="match status" value="1"/>
</dbReference>
<dbReference type="PANTHER" id="PTHR34239">
    <property type="entry name" value="APPLE DOMAIN-CONTAINING PROTEIN"/>
    <property type="match status" value="1"/>
</dbReference>
<dbReference type="OrthoDB" id="5988333at2759"/>
<feature type="compositionally biased region" description="Polar residues" evidence="1">
    <location>
        <begin position="15"/>
        <end position="25"/>
    </location>
</feature>
<feature type="compositionally biased region" description="Polar residues" evidence="1">
    <location>
        <begin position="72"/>
        <end position="89"/>
    </location>
</feature>
<dbReference type="AlphaFoldDB" id="V4B7Y0"/>
<feature type="region of interest" description="Disordered" evidence="1">
    <location>
        <begin position="1"/>
        <end position="89"/>
    </location>
</feature>
<dbReference type="HOGENOM" id="CLU_627449_0_0_1"/>
<dbReference type="Proteomes" id="UP000030746">
    <property type="component" value="Unassembled WGS sequence"/>
</dbReference>
<feature type="compositionally biased region" description="Basic and acidic residues" evidence="1">
    <location>
        <begin position="1"/>
        <end position="10"/>
    </location>
</feature>
<dbReference type="RefSeq" id="XP_009064580.1">
    <property type="nucleotide sequence ID" value="XM_009066332.1"/>
</dbReference>
<dbReference type="GeneID" id="20240882"/>
<evidence type="ECO:0000256" key="1">
    <source>
        <dbReference type="SAM" id="MobiDB-lite"/>
    </source>
</evidence>
<dbReference type="EMBL" id="KB203412">
    <property type="protein sequence ID" value="ESO84779.1"/>
    <property type="molecule type" value="Genomic_DNA"/>
</dbReference>
<name>V4B7Y0_LOTGI</name>
<feature type="compositionally biased region" description="Low complexity" evidence="1">
    <location>
        <begin position="415"/>
        <end position="427"/>
    </location>
</feature>
<dbReference type="OMA" id="VQKDMND"/>
<accession>V4B7Y0</accession>
<dbReference type="KEGG" id="lgi:LOTGIDRAFT_168451"/>
<feature type="compositionally biased region" description="Basic residues" evidence="1">
    <location>
        <begin position="389"/>
        <end position="398"/>
    </location>
</feature>
<sequence length="455" mass="50358">MADAKLKSAKVDQATPRNIRQTSVQKAHDRPAHELSPSPSPSEASTAKKGSKSRSKASGKNPEKSAKPISPDNVTNIDQPSTSQVKGDNSHLSTVLLTEIKSLCSSVGDMKNSIVNSISSLGNQIASNQQRSYESDFSYDEDDVSDSVHAGQFRTVNNTDVDPVIKLIDTVLDEKSQGSSLDLNNAPVEKIATSDETDDVLSFLKSNLLMEETLGDNIDERLADIVSGSFTFKSSKNAADLIGDKIKKYKRPKNCPALQTQEINKLMWDSIPSDCRTNDCKMQRIQTGLVKTSTAVAETMNLILKSTNDLPKKLVSTLIEKLGDSIALNAHAFREAILRRKSFIQPHLKEEFKPLCAPSAPVSFTELLGEDLAKNMKDVSTASKLTQRVSRKSSRNIRNHPYNAPYERQRPRGPYSNNYNNNFSSNNRRPHAYQSFLSKGRYNNRPPEMNLNLKS</sequence>
<keyword evidence="3" id="KW-1185">Reference proteome</keyword>
<organism evidence="2 3">
    <name type="scientific">Lottia gigantea</name>
    <name type="common">Giant owl limpet</name>
    <dbReference type="NCBI Taxonomy" id="225164"/>
    <lineage>
        <taxon>Eukaryota</taxon>
        <taxon>Metazoa</taxon>
        <taxon>Spiralia</taxon>
        <taxon>Lophotrochozoa</taxon>
        <taxon>Mollusca</taxon>
        <taxon>Gastropoda</taxon>
        <taxon>Patellogastropoda</taxon>
        <taxon>Lottioidea</taxon>
        <taxon>Lottiidae</taxon>
        <taxon>Lottia</taxon>
    </lineage>
</organism>
<proteinExistence type="predicted"/>
<protein>
    <submittedName>
        <fullName evidence="2">Uncharacterized protein</fullName>
    </submittedName>
</protein>
<dbReference type="STRING" id="225164.V4B7Y0"/>
<evidence type="ECO:0000313" key="3">
    <source>
        <dbReference type="Proteomes" id="UP000030746"/>
    </source>
</evidence>
<feature type="region of interest" description="Disordered" evidence="1">
    <location>
        <begin position="383"/>
        <end position="430"/>
    </location>
</feature>
<gene>
    <name evidence="2" type="ORF">LOTGIDRAFT_168451</name>
</gene>